<dbReference type="EMBL" id="JADOTZ010000001">
    <property type="protein sequence ID" value="MBG6085051.1"/>
    <property type="molecule type" value="Genomic_DNA"/>
</dbReference>
<evidence type="ECO:0000313" key="2">
    <source>
        <dbReference type="EMBL" id="MBG6085051.1"/>
    </source>
</evidence>
<feature type="domain" description="DUF5107" evidence="1">
    <location>
        <begin position="56"/>
        <end position="375"/>
    </location>
</feature>
<gene>
    <name evidence="2" type="ORF">IW252_001818</name>
</gene>
<dbReference type="PANTHER" id="PTHR12558">
    <property type="entry name" value="CELL DIVISION CYCLE 16,23,27"/>
    <property type="match status" value="1"/>
</dbReference>
<name>A0A931DCK4_9MICC</name>
<dbReference type="Pfam" id="PF17128">
    <property type="entry name" value="DUF5107"/>
    <property type="match status" value="1"/>
</dbReference>
<comment type="caution">
    <text evidence="2">The sequence shown here is derived from an EMBL/GenBank/DDBJ whole genome shotgun (WGS) entry which is preliminary data.</text>
</comment>
<reference evidence="2" key="1">
    <citation type="submission" date="2020-11" db="EMBL/GenBank/DDBJ databases">
        <title>Sequencing the genomes of 1000 actinobacteria strains.</title>
        <authorList>
            <person name="Klenk H.-P."/>
        </authorList>
    </citation>
    <scope>NUCLEOTIDE SEQUENCE</scope>
    <source>
        <strain evidence="2">DSM 26152</strain>
    </source>
</reference>
<keyword evidence="3" id="KW-1185">Reference proteome</keyword>
<evidence type="ECO:0000313" key="3">
    <source>
        <dbReference type="Proteomes" id="UP000625033"/>
    </source>
</evidence>
<dbReference type="RefSeq" id="WP_196836281.1">
    <property type="nucleotide sequence ID" value="NZ_JADOTZ010000001.1"/>
</dbReference>
<dbReference type="PANTHER" id="PTHR12558:SF33">
    <property type="entry name" value="BLL7664 PROTEIN"/>
    <property type="match status" value="1"/>
</dbReference>
<dbReference type="SUPFAM" id="SSF48452">
    <property type="entry name" value="TPR-like"/>
    <property type="match status" value="2"/>
</dbReference>
<dbReference type="Gene3D" id="1.25.40.10">
    <property type="entry name" value="Tetratricopeptide repeat domain"/>
    <property type="match status" value="3"/>
</dbReference>
<dbReference type="InterPro" id="IPR011990">
    <property type="entry name" value="TPR-like_helical_dom_sf"/>
</dbReference>
<accession>A0A931DCK4</accession>
<proteinExistence type="predicted"/>
<dbReference type="Proteomes" id="UP000625033">
    <property type="component" value="Unassembled WGS sequence"/>
</dbReference>
<organism evidence="2 3">
    <name type="scientific">Zhihengliuella flava</name>
    <dbReference type="NCBI Taxonomy" id="1285193"/>
    <lineage>
        <taxon>Bacteria</taxon>
        <taxon>Bacillati</taxon>
        <taxon>Actinomycetota</taxon>
        <taxon>Actinomycetes</taxon>
        <taxon>Micrococcales</taxon>
        <taxon>Micrococcaceae</taxon>
        <taxon>Zhihengliuella</taxon>
    </lineage>
</organism>
<sequence>MLNDELMLPDRPKSMSDQAVAAWRAPVTIRTYKPASPSTLPTYLNERVYQGSSGRVYPLPFHERIEAEAVDHEWDAIHLENEWIRLVVLPELGGRIQWAIDRHSQRELFYNNPVIKPALVGLAGPWVAGGVEFNWPQHHRPATYLPTDTQIEHEEDGAATIWCSDHDPFERMKGMHGIRLSPGSSVIETRVRLFNRTAMTQTFLWWSNVAVRTGDDFQSFFPPDVAAVADHAKRAMTAFPAADRPYYDIDYPSRSADSFEAADGTRVTGDRIDWPRNIPVPTSYMVTDSDYDFFGGYDHATEQGFVHVADRRVAVGKKQWTWGEAEFGRAWNQNLTDDDSTYVELMAGVFTDNQPDFAFIAPGETKVFSQYWYPIRSIGPVSQASRDAALRVDRDGSSVLVSVVVTADRPGCQLVVLDELGNVITEQAVDLDPSSSYQWQTAHHDHARTIEVRHGNRVLVSQTLRNEAAGAGPSKKEALDGIQTAVEPANPQSVATVEELAEIGAHLDQYRHATRSPEPYWEEALTRDPANARVNTALGIRRLRQARLTDAARHFRTAIARATAYHPTPQDMSAHYYLGLTLSLSGCPDAAYDLFARAAWSRDWRAPATYQMAQLDAAAGRHNEALHRLNDVRRAEPENLQASALRIIILRRMGRTSEAEALVHEALALDRLHWWIRDLAGEALETDALTCMDVAADYVAAGSLEDALRVLDRALELDQRRAVGQASCTVLALLHRAEILDLLGRSRSAVEAREAAKSASRTWCFPGRLEDALMLQRSVDHDHLPVASALLGHWLYGVGRHDDAVTHWRTAAQDLEDAIVHRNIGLALAARQADDAGARAAYDVALALDPTHSGLLRESDQLDKRRGVSVNARLARLQQAEWAIAERDDLAAELAQLLLSAVRPEDAYRLLSTREFRPWEGGEGEVLRVWERACSALARRCLQRRQYDEARMWVGKALQPPATLGEARHPLATTARLKRLSGDIAAAAGQLSEARLEWESAARHIGDFRTMSASRHSESTYDSILSLQRLGRSEEALRLTRDLREFVEELANAEPAIDYFATSLPELLLFPPDLRRQRDIRVQFFRAQLEALESADAAVQRLQRILDRVPDHPDAHDLLTEIKEQE</sequence>
<protein>
    <submittedName>
        <fullName evidence="2">Tetratricopeptide (TPR) repeat protein</fullName>
    </submittedName>
</protein>
<evidence type="ECO:0000259" key="1">
    <source>
        <dbReference type="Pfam" id="PF17128"/>
    </source>
</evidence>
<dbReference type="InterPro" id="IPR033396">
    <property type="entry name" value="DUF5107"/>
</dbReference>
<dbReference type="AlphaFoldDB" id="A0A931DCK4"/>